<evidence type="ECO:0000313" key="9">
    <source>
        <dbReference type="EMBL" id="GIT94196.1"/>
    </source>
</evidence>
<feature type="transmembrane region" description="Helical" evidence="7">
    <location>
        <begin position="248"/>
        <end position="265"/>
    </location>
</feature>
<dbReference type="InterPro" id="IPR000515">
    <property type="entry name" value="MetI-like"/>
</dbReference>
<gene>
    <name evidence="9" type="primary">nrtB</name>
    <name evidence="9" type="ORF">JANAI62_08190</name>
</gene>
<keyword evidence="10" id="KW-1185">Reference proteome</keyword>
<evidence type="ECO:0000313" key="10">
    <source>
        <dbReference type="Proteomes" id="UP000786693"/>
    </source>
</evidence>
<dbReference type="RefSeq" id="WP_255576032.1">
    <property type="nucleotide sequence ID" value="NZ_BPFH01000001.1"/>
</dbReference>
<sequence length="333" mass="35605">MIRSLDLRSAMLSLLILVAGLFIWHATTHVPDTGPVGVVLSADQEQALLAKNMGAEDIAYYASQGVEFPQLDQIAGLGLSREMIDMAGGIRALGISVPDENSAPAPGSLFPSPAQIGVELWATITDPFYVAGTNDMGYGIQIGYSLLRVIIGYTLAAAVAIPLGFLIGMSPLAYRALDPYIQVLKPISPLAWMPIALFTIGDSELSSIFVIFICSVWPMLTNTAFGVASVRSDWINVARTHELGSLKTAITVILPAAAPTIITGMRISIGIAWLVIVAAEMLVGGTGIGYVVWNEWNGLRLDRMIVAILLIGVMGMLLDTLFARLQRAVSYTE</sequence>
<accession>A0ABQ4NIF5</accession>
<dbReference type="InterPro" id="IPR035906">
    <property type="entry name" value="MetI-like_sf"/>
</dbReference>
<dbReference type="Pfam" id="PF00528">
    <property type="entry name" value="BPD_transp_1"/>
    <property type="match status" value="1"/>
</dbReference>
<dbReference type="CDD" id="cd06261">
    <property type="entry name" value="TM_PBP2"/>
    <property type="match status" value="1"/>
</dbReference>
<keyword evidence="2 7" id="KW-0813">Transport</keyword>
<keyword evidence="5 7" id="KW-1133">Transmembrane helix</keyword>
<evidence type="ECO:0000256" key="4">
    <source>
        <dbReference type="ARBA" id="ARBA00022692"/>
    </source>
</evidence>
<dbReference type="PANTHER" id="PTHR30151:SF7">
    <property type="entry name" value="NITRATE IMPORT PERMEASE PROTEIN NRTB"/>
    <property type="match status" value="1"/>
</dbReference>
<keyword evidence="4 7" id="KW-0812">Transmembrane</keyword>
<dbReference type="Gene3D" id="1.10.3720.10">
    <property type="entry name" value="MetI-like"/>
    <property type="match status" value="1"/>
</dbReference>
<evidence type="ECO:0000256" key="2">
    <source>
        <dbReference type="ARBA" id="ARBA00022448"/>
    </source>
</evidence>
<feature type="transmembrane region" description="Helical" evidence="7">
    <location>
        <begin position="271"/>
        <end position="293"/>
    </location>
</feature>
<proteinExistence type="inferred from homology"/>
<dbReference type="PANTHER" id="PTHR30151">
    <property type="entry name" value="ALKANE SULFONATE ABC TRANSPORTER-RELATED, MEMBRANE SUBUNIT"/>
    <property type="match status" value="1"/>
</dbReference>
<dbReference type="PROSITE" id="PS50928">
    <property type="entry name" value="ABC_TM1"/>
    <property type="match status" value="1"/>
</dbReference>
<reference evidence="9 10" key="1">
    <citation type="submission" date="2021-05" db="EMBL/GenBank/DDBJ databases">
        <title>Bacteria Genome sequencing.</title>
        <authorList>
            <person name="Takabe Y."/>
            <person name="Nakajima Y."/>
            <person name="Suzuki S."/>
            <person name="Shiozaki T."/>
        </authorList>
    </citation>
    <scope>NUCLEOTIDE SEQUENCE [LARGE SCALE GENOMIC DNA]</scope>
    <source>
        <strain evidence="9 10">AI_62</strain>
    </source>
</reference>
<comment type="subcellular location">
    <subcellularLocation>
        <location evidence="1 7">Cell membrane</location>
        <topology evidence="1 7">Multi-pass membrane protein</topology>
    </subcellularLocation>
</comment>
<dbReference type="SUPFAM" id="SSF161098">
    <property type="entry name" value="MetI-like"/>
    <property type="match status" value="1"/>
</dbReference>
<dbReference type="Proteomes" id="UP000786693">
    <property type="component" value="Unassembled WGS sequence"/>
</dbReference>
<evidence type="ECO:0000256" key="7">
    <source>
        <dbReference type="RuleBase" id="RU363032"/>
    </source>
</evidence>
<organism evidence="9 10">
    <name type="scientific">Jannaschia pagri</name>
    <dbReference type="NCBI Taxonomy" id="2829797"/>
    <lineage>
        <taxon>Bacteria</taxon>
        <taxon>Pseudomonadati</taxon>
        <taxon>Pseudomonadota</taxon>
        <taxon>Alphaproteobacteria</taxon>
        <taxon>Rhodobacterales</taxon>
        <taxon>Roseobacteraceae</taxon>
        <taxon>Jannaschia</taxon>
    </lineage>
</organism>
<evidence type="ECO:0000256" key="6">
    <source>
        <dbReference type="ARBA" id="ARBA00023136"/>
    </source>
</evidence>
<evidence type="ECO:0000256" key="5">
    <source>
        <dbReference type="ARBA" id="ARBA00022989"/>
    </source>
</evidence>
<feature type="transmembrane region" description="Helical" evidence="7">
    <location>
        <begin position="207"/>
        <end position="228"/>
    </location>
</feature>
<feature type="transmembrane region" description="Helical" evidence="7">
    <location>
        <begin position="146"/>
        <end position="168"/>
    </location>
</feature>
<protein>
    <submittedName>
        <fullName evidence="9">Nitrate ABC transporter, permease protein</fullName>
    </submittedName>
</protein>
<evidence type="ECO:0000256" key="3">
    <source>
        <dbReference type="ARBA" id="ARBA00022475"/>
    </source>
</evidence>
<evidence type="ECO:0000256" key="1">
    <source>
        <dbReference type="ARBA" id="ARBA00004651"/>
    </source>
</evidence>
<keyword evidence="6 7" id="KW-0472">Membrane</keyword>
<comment type="similarity">
    <text evidence="7">Belongs to the binding-protein-dependent transport system permease family.</text>
</comment>
<keyword evidence="3" id="KW-1003">Cell membrane</keyword>
<feature type="transmembrane region" description="Helical" evidence="7">
    <location>
        <begin position="305"/>
        <end position="325"/>
    </location>
</feature>
<name>A0ABQ4NIF5_9RHOB</name>
<feature type="domain" description="ABC transmembrane type-1" evidence="8">
    <location>
        <begin position="142"/>
        <end position="322"/>
    </location>
</feature>
<evidence type="ECO:0000259" key="8">
    <source>
        <dbReference type="PROSITE" id="PS50928"/>
    </source>
</evidence>
<comment type="caution">
    <text evidence="9">The sequence shown here is derived from an EMBL/GenBank/DDBJ whole genome shotgun (WGS) entry which is preliminary data.</text>
</comment>
<dbReference type="EMBL" id="BPFH01000001">
    <property type="protein sequence ID" value="GIT94196.1"/>
    <property type="molecule type" value="Genomic_DNA"/>
</dbReference>